<dbReference type="AlphaFoldDB" id="A0A194QYU3"/>
<organism evidence="7 8">
    <name type="scientific">Papilio machaon</name>
    <name type="common">Old World swallowtail butterfly</name>
    <dbReference type="NCBI Taxonomy" id="76193"/>
    <lineage>
        <taxon>Eukaryota</taxon>
        <taxon>Metazoa</taxon>
        <taxon>Ecdysozoa</taxon>
        <taxon>Arthropoda</taxon>
        <taxon>Hexapoda</taxon>
        <taxon>Insecta</taxon>
        <taxon>Pterygota</taxon>
        <taxon>Neoptera</taxon>
        <taxon>Endopterygota</taxon>
        <taxon>Lepidoptera</taxon>
        <taxon>Glossata</taxon>
        <taxon>Ditrysia</taxon>
        <taxon>Papilionoidea</taxon>
        <taxon>Papilionidae</taxon>
        <taxon>Papilioninae</taxon>
        <taxon>Papilio</taxon>
    </lineage>
</organism>
<keyword evidence="4 6" id="KW-1133">Transmembrane helix</keyword>
<dbReference type="FunCoup" id="A0A194QYU3">
    <property type="interactions" value="410"/>
</dbReference>
<sequence>MLFFTYDIGLTTQARFYNVVFCTILSSLIDIDHFIAARSFKLKDITNLKQRGIFHCTTFWLILTLLLLVYTHITKRLNIYTLAYMILIAYSSHHIRDANRRGLWLYPFGHTSPLNKYFYIFLISVLPKLFAYLYVYFKPSYKNIVINYDSII</sequence>
<proteinExistence type="predicted"/>
<feature type="transmembrane region" description="Helical" evidence="6">
    <location>
        <begin position="79"/>
        <end position="96"/>
    </location>
</feature>
<dbReference type="InterPro" id="IPR026572">
    <property type="entry name" value="TMEM267"/>
</dbReference>
<keyword evidence="5 6" id="KW-0472">Membrane</keyword>
<feature type="transmembrane region" description="Helical" evidence="6">
    <location>
        <begin position="16"/>
        <end position="40"/>
    </location>
</feature>
<accession>A0A194QYU3</accession>
<name>A0A194QYU3_PAPMA</name>
<dbReference type="EMBL" id="KQ461137">
    <property type="protein sequence ID" value="KPJ08761.1"/>
    <property type="molecule type" value="Genomic_DNA"/>
</dbReference>
<evidence type="ECO:0000313" key="8">
    <source>
        <dbReference type="Proteomes" id="UP000053240"/>
    </source>
</evidence>
<keyword evidence="3 6" id="KW-0812">Transmembrane</keyword>
<keyword evidence="8" id="KW-1185">Reference proteome</keyword>
<evidence type="ECO:0000256" key="3">
    <source>
        <dbReference type="ARBA" id="ARBA00022692"/>
    </source>
</evidence>
<dbReference type="PANTHER" id="PTHR13628:SF1">
    <property type="entry name" value="TRANSMEMBRANE PROTEIN 267"/>
    <property type="match status" value="1"/>
</dbReference>
<evidence type="ECO:0000256" key="4">
    <source>
        <dbReference type="ARBA" id="ARBA00022989"/>
    </source>
</evidence>
<protein>
    <recommendedName>
        <fullName evidence="2">Transmembrane protein 267</fullName>
    </recommendedName>
</protein>
<feature type="transmembrane region" description="Helical" evidence="6">
    <location>
        <begin position="52"/>
        <end position="73"/>
    </location>
</feature>
<evidence type="ECO:0000313" key="7">
    <source>
        <dbReference type="EMBL" id="KPJ08761.1"/>
    </source>
</evidence>
<evidence type="ECO:0000256" key="5">
    <source>
        <dbReference type="ARBA" id="ARBA00023136"/>
    </source>
</evidence>
<dbReference type="InParanoid" id="A0A194QYU3"/>
<evidence type="ECO:0000256" key="6">
    <source>
        <dbReference type="SAM" id="Phobius"/>
    </source>
</evidence>
<dbReference type="GO" id="GO:0016020">
    <property type="term" value="C:membrane"/>
    <property type="evidence" value="ECO:0007669"/>
    <property type="project" value="UniProtKB-SubCell"/>
</dbReference>
<evidence type="ECO:0000256" key="2">
    <source>
        <dbReference type="ARBA" id="ARBA00013977"/>
    </source>
</evidence>
<dbReference type="PANTHER" id="PTHR13628">
    <property type="entry name" value="TRANSMEMBRANE PROTEIN 267"/>
    <property type="match status" value="1"/>
</dbReference>
<feature type="transmembrane region" description="Helical" evidence="6">
    <location>
        <begin position="117"/>
        <end position="137"/>
    </location>
</feature>
<comment type="subcellular location">
    <subcellularLocation>
        <location evidence="1">Membrane</location>
        <topology evidence="1">Multi-pass membrane protein</topology>
    </subcellularLocation>
</comment>
<evidence type="ECO:0000256" key="1">
    <source>
        <dbReference type="ARBA" id="ARBA00004141"/>
    </source>
</evidence>
<dbReference type="Pfam" id="PF04307">
    <property type="entry name" value="YdjM"/>
    <property type="match status" value="1"/>
</dbReference>
<dbReference type="InterPro" id="IPR007404">
    <property type="entry name" value="YdjM-like"/>
</dbReference>
<dbReference type="Proteomes" id="UP000053240">
    <property type="component" value="Unassembled WGS sequence"/>
</dbReference>
<gene>
    <name evidence="7" type="ORF">RR48_07821</name>
</gene>
<reference evidence="7 8" key="1">
    <citation type="journal article" date="2015" name="Nat. Commun.">
        <title>Outbred genome sequencing and CRISPR/Cas9 gene editing in butterflies.</title>
        <authorList>
            <person name="Li X."/>
            <person name="Fan D."/>
            <person name="Zhang W."/>
            <person name="Liu G."/>
            <person name="Zhang L."/>
            <person name="Zhao L."/>
            <person name="Fang X."/>
            <person name="Chen L."/>
            <person name="Dong Y."/>
            <person name="Chen Y."/>
            <person name="Ding Y."/>
            <person name="Zhao R."/>
            <person name="Feng M."/>
            <person name="Zhu Y."/>
            <person name="Feng Y."/>
            <person name="Jiang X."/>
            <person name="Zhu D."/>
            <person name="Xiang H."/>
            <person name="Feng X."/>
            <person name="Li S."/>
            <person name="Wang J."/>
            <person name="Zhang G."/>
            <person name="Kronforst M.R."/>
            <person name="Wang W."/>
        </authorList>
    </citation>
    <scope>NUCLEOTIDE SEQUENCE [LARGE SCALE GENOMIC DNA]</scope>
    <source>
        <strain evidence="7">Ya'a_city_454_Pm</strain>
        <tissue evidence="7">Whole body</tissue>
    </source>
</reference>